<keyword evidence="2" id="KW-1185">Reference proteome</keyword>
<feature type="non-terminal residue" evidence="1">
    <location>
        <position position="1"/>
    </location>
</feature>
<proteinExistence type="predicted"/>
<feature type="non-terminal residue" evidence="1">
    <location>
        <position position="156"/>
    </location>
</feature>
<protein>
    <submittedName>
        <fullName evidence="1">6647_t:CDS:1</fullName>
    </submittedName>
</protein>
<dbReference type="EMBL" id="CAJVPT010067916">
    <property type="protein sequence ID" value="CAG8775676.1"/>
    <property type="molecule type" value="Genomic_DNA"/>
</dbReference>
<accession>A0ACA9R3P1</accession>
<organism evidence="1 2">
    <name type="scientific">Acaulospora colombiana</name>
    <dbReference type="NCBI Taxonomy" id="27376"/>
    <lineage>
        <taxon>Eukaryota</taxon>
        <taxon>Fungi</taxon>
        <taxon>Fungi incertae sedis</taxon>
        <taxon>Mucoromycota</taxon>
        <taxon>Glomeromycotina</taxon>
        <taxon>Glomeromycetes</taxon>
        <taxon>Diversisporales</taxon>
        <taxon>Acaulosporaceae</taxon>
        <taxon>Acaulospora</taxon>
    </lineage>
</organism>
<dbReference type="Proteomes" id="UP000789525">
    <property type="component" value="Unassembled WGS sequence"/>
</dbReference>
<sequence length="156" mass="17566">QAGYDLISYNRYAKMSKALNETGRPMVYAMCNWGEDGTWNWAATIAHTWRMSGDIMDVRIRFDIEPSLTVPQSYDAYDDRCPCDASNTTHTTDCSMIRILEYAAPLVQKAGPGQWNDLDMLEVGNGGMTTIEYQTHFAMWAVIKSPLILGHNLATM</sequence>
<gene>
    <name evidence="1" type="ORF">ACOLOM_LOCUS14071</name>
</gene>
<evidence type="ECO:0000313" key="1">
    <source>
        <dbReference type="EMBL" id="CAG8775676.1"/>
    </source>
</evidence>
<comment type="caution">
    <text evidence="1">The sequence shown here is derived from an EMBL/GenBank/DDBJ whole genome shotgun (WGS) entry which is preliminary data.</text>
</comment>
<name>A0ACA9R3P1_9GLOM</name>
<evidence type="ECO:0000313" key="2">
    <source>
        <dbReference type="Proteomes" id="UP000789525"/>
    </source>
</evidence>
<reference evidence="1" key="1">
    <citation type="submission" date="2021-06" db="EMBL/GenBank/DDBJ databases">
        <authorList>
            <person name="Kallberg Y."/>
            <person name="Tangrot J."/>
            <person name="Rosling A."/>
        </authorList>
    </citation>
    <scope>NUCLEOTIDE SEQUENCE</scope>
    <source>
        <strain evidence="1">CL356</strain>
    </source>
</reference>